<accession>E8N7D9</accession>
<reference evidence="1 2" key="1">
    <citation type="journal article" date="2011" name="J. Bacteriol.">
        <title>Genome sequence of Microbacterium testaceum StLB037, an N-acylhomoserine lactone-degrading bacterium isolated from potato leaves.</title>
        <authorList>
            <person name="Morohoshi T."/>
            <person name="Wang W.-Z."/>
            <person name="Someya N."/>
            <person name="Ikeda T."/>
        </authorList>
    </citation>
    <scope>NUCLEOTIDE SEQUENCE [LARGE SCALE GENOMIC DNA]</scope>
    <source>
        <strain evidence="1 2">StLB037</strain>
    </source>
</reference>
<protein>
    <submittedName>
        <fullName evidence="1">Outer membrane phospholipase A</fullName>
    </submittedName>
</protein>
<dbReference type="Proteomes" id="UP000008975">
    <property type="component" value="Chromosome"/>
</dbReference>
<reference key="2">
    <citation type="submission" date="2011-02" db="EMBL/GenBank/DDBJ databases">
        <title>Genome sequence of Microbacterium testaceum StLB037.</title>
        <authorList>
            <person name="Morohoshi T."/>
            <person name="Wang W.Z."/>
            <person name="Someya N."/>
            <person name="Ikeda T."/>
        </authorList>
    </citation>
    <scope>NUCLEOTIDE SEQUENCE</scope>
    <source>
        <strain>StLB037</strain>
    </source>
</reference>
<dbReference type="KEGG" id="mts:MTES_0008"/>
<dbReference type="AlphaFoldDB" id="E8N7D9"/>
<dbReference type="HOGENOM" id="CLU_059319_0_1_11"/>
<dbReference type="RefSeq" id="WP_013583099.1">
    <property type="nucleotide sequence ID" value="NC_015125.1"/>
</dbReference>
<proteinExistence type="predicted"/>
<sequence length="309" mass="31407">MLRSDLKLLPVHRARRTLTTAMTCAGLALGMVATTGLAVAAPLSMPDASASAFSAPAATTAPAAMSVATLGSTPTLQAVTQTADSATTDAQSALAGASAVQADIATAGLPLAVGDTSIDTAALSDAVERLSASDLLPTVLLPALSQNAEVETQRVNDRVATLRSSLNDAVAAKAAADAAAEAQRQAEAAAAAEAQREAEAAAALARVNTPDGAKAFAAQLAADQYGWGDDQFSCLSSLWTKESGWNYQAYNPSGATGIPQSLPGDKMASFGSDWATNAATQIKWGLDYISRGYGTPCAAWGHSQATNWY</sequence>
<dbReference type="SUPFAM" id="SSF53955">
    <property type="entry name" value="Lysozyme-like"/>
    <property type="match status" value="1"/>
</dbReference>
<name>E8N7D9_MICTS</name>
<organism evidence="1 2">
    <name type="scientific">Microbacterium testaceum (strain StLB037)</name>
    <dbReference type="NCBI Taxonomy" id="979556"/>
    <lineage>
        <taxon>Bacteria</taxon>
        <taxon>Bacillati</taxon>
        <taxon>Actinomycetota</taxon>
        <taxon>Actinomycetes</taxon>
        <taxon>Micrococcales</taxon>
        <taxon>Microbacteriaceae</taxon>
        <taxon>Microbacterium</taxon>
    </lineage>
</organism>
<gene>
    <name evidence="1" type="ordered locus">MTES_0008</name>
</gene>
<dbReference type="STRING" id="979556.MTES_0008"/>
<dbReference type="EMBL" id="AP012052">
    <property type="protein sequence ID" value="BAJ72972.1"/>
    <property type="molecule type" value="Genomic_DNA"/>
</dbReference>
<evidence type="ECO:0000313" key="1">
    <source>
        <dbReference type="EMBL" id="BAJ72972.1"/>
    </source>
</evidence>
<evidence type="ECO:0000313" key="2">
    <source>
        <dbReference type="Proteomes" id="UP000008975"/>
    </source>
</evidence>
<dbReference type="eggNOG" id="COG3583">
    <property type="taxonomic scope" value="Bacteria"/>
</dbReference>
<dbReference type="InterPro" id="IPR023346">
    <property type="entry name" value="Lysozyme-like_dom_sf"/>
</dbReference>